<dbReference type="CDD" id="cd00267">
    <property type="entry name" value="ABC_ATPase"/>
    <property type="match status" value="1"/>
</dbReference>
<dbReference type="Pfam" id="PF13555">
    <property type="entry name" value="AAA_29"/>
    <property type="match status" value="1"/>
</dbReference>
<proteinExistence type="predicted"/>
<sequence>MQSQLLDFADTDNRAGFRLHRFEVLNWGTFDRHIWSLNSEGDNALLTGDIGSGKSTLVDALTTLMVPAQKITFNKAAGAEGKERSLRSYVLGYYKSEKDDSSYKAKPVGLRKPGSYSVLLAQFYNQGFDQWLTLAQVFWLKPGESSPERFYLVANRPLSVKADFSEGAGGKGAIYRACSDGCARPTGCNCSQASTSTAPNSAAIWGLRANRR</sequence>
<keyword evidence="1" id="KW-0067">ATP-binding</keyword>
<evidence type="ECO:0000313" key="2">
    <source>
        <dbReference type="Proteomes" id="UP001596422"/>
    </source>
</evidence>
<dbReference type="SUPFAM" id="SSF52540">
    <property type="entry name" value="P-loop containing nucleoside triphosphate hydrolases"/>
    <property type="match status" value="1"/>
</dbReference>
<gene>
    <name evidence="1" type="ORF">ACFQDL_32365</name>
</gene>
<dbReference type="Gene3D" id="3.40.1140.10">
    <property type="match status" value="1"/>
</dbReference>
<keyword evidence="1" id="KW-0547">Nucleotide-binding</keyword>
<organism evidence="1 2">
    <name type="scientific">Marinobacterium aestuariivivens</name>
    <dbReference type="NCBI Taxonomy" id="1698799"/>
    <lineage>
        <taxon>Bacteria</taxon>
        <taxon>Pseudomonadati</taxon>
        <taxon>Pseudomonadota</taxon>
        <taxon>Gammaproteobacteria</taxon>
        <taxon>Oceanospirillales</taxon>
        <taxon>Oceanospirillaceae</taxon>
        <taxon>Marinobacterium</taxon>
    </lineage>
</organism>
<accession>A0ABW2AAZ0</accession>
<dbReference type="EMBL" id="JBHSWE010000002">
    <property type="protein sequence ID" value="MFC6674289.1"/>
    <property type="molecule type" value="Genomic_DNA"/>
</dbReference>
<dbReference type="Proteomes" id="UP001596422">
    <property type="component" value="Unassembled WGS sequence"/>
</dbReference>
<reference evidence="2" key="1">
    <citation type="journal article" date="2019" name="Int. J. Syst. Evol. Microbiol.">
        <title>The Global Catalogue of Microorganisms (GCM) 10K type strain sequencing project: providing services to taxonomists for standard genome sequencing and annotation.</title>
        <authorList>
            <consortium name="The Broad Institute Genomics Platform"/>
            <consortium name="The Broad Institute Genome Sequencing Center for Infectious Disease"/>
            <person name="Wu L."/>
            <person name="Ma J."/>
        </authorList>
    </citation>
    <scope>NUCLEOTIDE SEQUENCE [LARGE SCALE GENOMIC DNA]</scope>
    <source>
        <strain evidence="2">NBRC 111756</strain>
    </source>
</reference>
<dbReference type="InterPro" id="IPR027417">
    <property type="entry name" value="P-loop_NTPase"/>
</dbReference>
<keyword evidence="2" id="KW-1185">Reference proteome</keyword>
<comment type="caution">
    <text evidence="1">The sequence shown here is derived from an EMBL/GenBank/DDBJ whole genome shotgun (WGS) entry which is preliminary data.</text>
</comment>
<evidence type="ECO:0000313" key="1">
    <source>
        <dbReference type="EMBL" id="MFC6674289.1"/>
    </source>
</evidence>
<name>A0ABW2AAZ0_9GAMM</name>
<protein>
    <submittedName>
        <fullName evidence="1">ATP-binding protein</fullName>
    </submittedName>
</protein>
<dbReference type="GO" id="GO:0005524">
    <property type="term" value="F:ATP binding"/>
    <property type="evidence" value="ECO:0007669"/>
    <property type="project" value="UniProtKB-KW"/>
</dbReference>
<dbReference type="RefSeq" id="WP_379914106.1">
    <property type="nucleotide sequence ID" value="NZ_JBHSWE010000002.1"/>
</dbReference>